<keyword evidence="3" id="KW-1185">Reference proteome</keyword>
<dbReference type="SUPFAM" id="SSF56784">
    <property type="entry name" value="HAD-like"/>
    <property type="match status" value="1"/>
</dbReference>
<dbReference type="Gene3D" id="1.10.150.240">
    <property type="entry name" value="Putative phosphatase, domain 2"/>
    <property type="match status" value="1"/>
</dbReference>
<dbReference type="InterPro" id="IPR036412">
    <property type="entry name" value="HAD-like_sf"/>
</dbReference>
<gene>
    <name evidence="2" type="ORF">QJS04_geneDACA000421</name>
</gene>
<dbReference type="InterPro" id="IPR023198">
    <property type="entry name" value="PGP-like_dom2"/>
</dbReference>
<proteinExistence type="predicted"/>
<dbReference type="Gene3D" id="3.40.50.1000">
    <property type="entry name" value="HAD superfamily/HAD-like"/>
    <property type="match status" value="1"/>
</dbReference>
<feature type="compositionally biased region" description="Acidic residues" evidence="1">
    <location>
        <begin position="352"/>
        <end position="363"/>
    </location>
</feature>
<dbReference type="InterPro" id="IPR041492">
    <property type="entry name" value="HAD_2"/>
</dbReference>
<dbReference type="Pfam" id="PF13419">
    <property type="entry name" value="HAD_2"/>
    <property type="match status" value="1"/>
</dbReference>
<dbReference type="PANTHER" id="PTHR47108">
    <property type="entry name" value="5-AMINO-6-(5-PHOSPHO-D-RIBITYLAMINO)URACIL PHOSPHATASE, CHLOROPLASTIC"/>
    <property type="match status" value="1"/>
</dbReference>
<protein>
    <submittedName>
        <fullName evidence="2">Uncharacterized protein</fullName>
    </submittedName>
</protein>
<evidence type="ECO:0000313" key="3">
    <source>
        <dbReference type="Proteomes" id="UP001179952"/>
    </source>
</evidence>
<evidence type="ECO:0000256" key="1">
    <source>
        <dbReference type="SAM" id="MobiDB-lite"/>
    </source>
</evidence>
<feature type="region of interest" description="Disordered" evidence="1">
    <location>
        <begin position="352"/>
        <end position="376"/>
    </location>
</feature>
<sequence>MVDSVAATTSFIGHHPLHYRSNYRDGSIKRISYPPFTSDFRGHRLTRSKKFRSNDRNHGRFFFAPIKALAMELTREAYSEEEERRITRDWNHAFGVAVKKRGLWPPPNKADSPSLHNPLLRQERMGSGWLAVIFEWEGVIIEDDPELEKQSWLTLSREEGKSPPPAFILKRIEGMKTEQAISEVLCWSRDPTQLQRMASRKEEIYRGMLGGFYQVRSGSKEFVNTLINHKIPMALASTRPRKSIQFDVETVGMDGLFNVIVAAEDVYRGKPDPEMFVYTAQLLGFIPERCIVFGNSNQTVEAAHDARMKCVAVASKHPMYELGAADLVVRQLDDLAVVDLKDLANIESVGEEAEVELEEEEDPSPPTSVAVADLNW</sequence>
<dbReference type="PANTHER" id="PTHR47108:SF1">
    <property type="entry name" value="5-AMINO-6-(5-PHOSPHO-D-RIBITYLAMINO)URACIL PHOSPHATASE, CHLOROPLASTIC"/>
    <property type="match status" value="1"/>
</dbReference>
<dbReference type="EMBL" id="JAUJYN010000007">
    <property type="protein sequence ID" value="KAK1266675.1"/>
    <property type="molecule type" value="Genomic_DNA"/>
</dbReference>
<accession>A0AAV9ARB8</accession>
<organism evidence="2 3">
    <name type="scientific">Acorus gramineus</name>
    <name type="common">Dwarf sweet flag</name>
    <dbReference type="NCBI Taxonomy" id="55184"/>
    <lineage>
        <taxon>Eukaryota</taxon>
        <taxon>Viridiplantae</taxon>
        <taxon>Streptophyta</taxon>
        <taxon>Embryophyta</taxon>
        <taxon>Tracheophyta</taxon>
        <taxon>Spermatophyta</taxon>
        <taxon>Magnoliopsida</taxon>
        <taxon>Liliopsida</taxon>
        <taxon>Acoraceae</taxon>
        <taxon>Acorus</taxon>
    </lineage>
</organism>
<name>A0AAV9ARB8_ACOGR</name>
<dbReference type="AlphaFoldDB" id="A0AAV9ARB8"/>
<dbReference type="InterPro" id="IPR006439">
    <property type="entry name" value="HAD-SF_hydro_IA"/>
</dbReference>
<dbReference type="NCBIfam" id="TIGR01509">
    <property type="entry name" value="HAD-SF-IA-v3"/>
    <property type="match status" value="1"/>
</dbReference>
<dbReference type="InterPro" id="IPR023214">
    <property type="entry name" value="HAD_sf"/>
</dbReference>
<reference evidence="2" key="2">
    <citation type="submission" date="2023-06" db="EMBL/GenBank/DDBJ databases">
        <authorList>
            <person name="Ma L."/>
            <person name="Liu K.-W."/>
            <person name="Li Z."/>
            <person name="Hsiao Y.-Y."/>
            <person name="Qi Y."/>
            <person name="Fu T."/>
            <person name="Tang G."/>
            <person name="Zhang D."/>
            <person name="Sun W.-H."/>
            <person name="Liu D.-K."/>
            <person name="Li Y."/>
            <person name="Chen G.-Z."/>
            <person name="Liu X.-D."/>
            <person name="Liao X.-Y."/>
            <person name="Jiang Y.-T."/>
            <person name="Yu X."/>
            <person name="Hao Y."/>
            <person name="Huang J."/>
            <person name="Zhao X.-W."/>
            <person name="Ke S."/>
            <person name="Chen Y.-Y."/>
            <person name="Wu W.-L."/>
            <person name="Hsu J.-L."/>
            <person name="Lin Y.-F."/>
            <person name="Huang M.-D."/>
            <person name="Li C.-Y."/>
            <person name="Huang L."/>
            <person name="Wang Z.-W."/>
            <person name="Zhao X."/>
            <person name="Zhong W.-Y."/>
            <person name="Peng D.-H."/>
            <person name="Ahmad S."/>
            <person name="Lan S."/>
            <person name="Zhang J.-S."/>
            <person name="Tsai W.-C."/>
            <person name="Van De Peer Y."/>
            <person name="Liu Z.-J."/>
        </authorList>
    </citation>
    <scope>NUCLEOTIDE SEQUENCE</scope>
    <source>
        <strain evidence="2">SCP</strain>
        <tissue evidence="2">Leaves</tissue>
    </source>
</reference>
<evidence type="ECO:0000313" key="2">
    <source>
        <dbReference type="EMBL" id="KAK1266675.1"/>
    </source>
</evidence>
<comment type="caution">
    <text evidence="2">The sequence shown here is derived from an EMBL/GenBank/DDBJ whole genome shotgun (WGS) entry which is preliminary data.</text>
</comment>
<dbReference type="Proteomes" id="UP001179952">
    <property type="component" value="Unassembled WGS sequence"/>
</dbReference>
<dbReference type="CDD" id="cd07505">
    <property type="entry name" value="HAD_BPGM-like"/>
    <property type="match status" value="1"/>
</dbReference>
<reference evidence="2" key="1">
    <citation type="journal article" date="2023" name="Nat. Commun.">
        <title>Diploid and tetraploid genomes of Acorus and the evolution of monocots.</title>
        <authorList>
            <person name="Ma L."/>
            <person name="Liu K.W."/>
            <person name="Li Z."/>
            <person name="Hsiao Y.Y."/>
            <person name="Qi Y."/>
            <person name="Fu T."/>
            <person name="Tang G.D."/>
            <person name="Zhang D."/>
            <person name="Sun W.H."/>
            <person name="Liu D.K."/>
            <person name="Li Y."/>
            <person name="Chen G.Z."/>
            <person name="Liu X.D."/>
            <person name="Liao X.Y."/>
            <person name="Jiang Y.T."/>
            <person name="Yu X."/>
            <person name="Hao Y."/>
            <person name="Huang J."/>
            <person name="Zhao X.W."/>
            <person name="Ke S."/>
            <person name="Chen Y.Y."/>
            <person name="Wu W.L."/>
            <person name="Hsu J.L."/>
            <person name="Lin Y.F."/>
            <person name="Huang M.D."/>
            <person name="Li C.Y."/>
            <person name="Huang L."/>
            <person name="Wang Z.W."/>
            <person name="Zhao X."/>
            <person name="Zhong W.Y."/>
            <person name="Peng D.H."/>
            <person name="Ahmad S."/>
            <person name="Lan S."/>
            <person name="Zhang J.S."/>
            <person name="Tsai W.C."/>
            <person name="Van de Peer Y."/>
            <person name="Liu Z.J."/>
        </authorList>
    </citation>
    <scope>NUCLEOTIDE SEQUENCE</scope>
    <source>
        <strain evidence="2">SCP</strain>
    </source>
</reference>